<sequence length="59" mass="6322">FTIDIGDDTTSNFVQGAIIKGRIRRIASTGTEPTSDPFLTEVGIHIESDTIGTRTATVK</sequence>
<proteinExistence type="predicted"/>
<accession>A0A0F9DEC8</accession>
<organism evidence="1">
    <name type="scientific">marine sediment metagenome</name>
    <dbReference type="NCBI Taxonomy" id="412755"/>
    <lineage>
        <taxon>unclassified sequences</taxon>
        <taxon>metagenomes</taxon>
        <taxon>ecological metagenomes</taxon>
    </lineage>
</organism>
<gene>
    <name evidence="1" type="ORF">LCGC14_2556920</name>
</gene>
<dbReference type="EMBL" id="LAZR01042102">
    <property type="protein sequence ID" value="KKL10333.1"/>
    <property type="molecule type" value="Genomic_DNA"/>
</dbReference>
<dbReference type="AlphaFoldDB" id="A0A0F9DEC8"/>
<comment type="caution">
    <text evidence="1">The sequence shown here is derived from an EMBL/GenBank/DDBJ whole genome shotgun (WGS) entry which is preliminary data.</text>
</comment>
<reference evidence="1" key="1">
    <citation type="journal article" date="2015" name="Nature">
        <title>Complex archaea that bridge the gap between prokaryotes and eukaryotes.</title>
        <authorList>
            <person name="Spang A."/>
            <person name="Saw J.H."/>
            <person name="Jorgensen S.L."/>
            <person name="Zaremba-Niedzwiedzka K."/>
            <person name="Martijn J."/>
            <person name="Lind A.E."/>
            <person name="van Eijk R."/>
            <person name="Schleper C."/>
            <person name="Guy L."/>
            <person name="Ettema T.J."/>
        </authorList>
    </citation>
    <scope>NUCLEOTIDE SEQUENCE</scope>
</reference>
<feature type="non-terminal residue" evidence="1">
    <location>
        <position position="1"/>
    </location>
</feature>
<name>A0A0F9DEC8_9ZZZZ</name>
<evidence type="ECO:0000313" key="1">
    <source>
        <dbReference type="EMBL" id="KKL10333.1"/>
    </source>
</evidence>
<protein>
    <submittedName>
        <fullName evidence="1">Uncharacterized protein</fullName>
    </submittedName>
</protein>